<dbReference type="InterPro" id="IPR036291">
    <property type="entry name" value="NAD(P)-bd_dom_sf"/>
</dbReference>
<dbReference type="SUPFAM" id="SSF51735">
    <property type="entry name" value="NAD(P)-binding Rossmann-fold domains"/>
    <property type="match status" value="1"/>
</dbReference>
<keyword evidence="3" id="KW-1185">Reference proteome</keyword>
<dbReference type="RefSeq" id="WP_232499607.1">
    <property type="nucleotide sequence ID" value="NZ_BAAANH010000008.1"/>
</dbReference>
<dbReference type="InterPro" id="IPR051606">
    <property type="entry name" value="Polyketide_Oxido-like"/>
</dbReference>
<organism evidence="2 3">
    <name type="scientific">Agromyces humatus</name>
    <dbReference type="NCBI Taxonomy" id="279573"/>
    <lineage>
        <taxon>Bacteria</taxon>
        <taxon>Bacillati</taxon>
        <taxon>Actinomycetota</taxon>
        <taxon>Actinomycetes</taxon>
        <taxon>Micrococcales</taxon>
        <taxon>Microbacteriaceae</taxon>
        <taxon>Agromyces</taxon>
    </lineage>
</organism>
<reference evidence="3" key="1">
    <citation type="journal article" date="2019" name="Int. J. Syst. Evol. Microbiol.">
        <title>The Global Catalogue of Microorganisms (GCM) 10K type strain sequencing project: providing services to taxonomists for standard genome sequencing and annotation.</title>
        <authorList>
            <consortium name="The Broad Institute Genomics Platform"/>
            <consortium name="The Broad Institute Genome Sequencing Center for Infectious Disease"/>
            <person name="Wu L."/>
            <person name="Ma J."/>
        </authorList>
    </citation>
    <scope>NUCLEOTIDE SEQUENCE [LARGE SCALE GENOMIC DNA]</scope>
    <source>
        <strain evidence="3">JCM 14319</strain>
    </source>
</reference>
<gene>
    <name evidence="2" type="ORF">GCM10009747_33450</name>
</gene>
<dbReference type="Proteomes" id="UP001500506">
    <property type="component" value="Unassembled WGS sequence"/>
</dbReference>
<dbReference type="PANTHER" id="PTHR43355:SF2">
    <property type="entry name" value="FLAVIN REDUCTASE (NADPH)"/>
    <property type="match status" value="1"/>
</dbReference>
<feature type="domain" description="NAD(P)-binding" evidence="1">
    <location>
        <begin position="8"/>
        <end position="202"/>
    </location>
</feature>
<accession>A0ABP4X7N4</accession>
<proteinExistence type="predicted"/>
<sequence>MTTIALLGATGKTGRRVLDRALATGHHVRALVRDPGKLSEAARAHPLLTTIQGDVLDADAVDRTVAGSGAVLALFGQVKGSPKRLQTEGTRNIVAAMSRHGVRRIVTLSGGGLRAEGKDRPKSADKVIRFLLKALSGHVLADAEQHLEVLQASGLDWTVVRGPRLMETPGVGTYRVGWVGVDSSTQISRDDLADFILTQVDDRTFIHQMPFVSN</sequence>
<evidence type="ECO:0000313" key="3">
    <source>
        <dbReference type="Proteomes" id="UP001500506"/>
    </source>
</evidence>
<comment type="caution">
    <text evidence="2">The sequence shown here is derived from an EMBL/GenBank/DDBJ whole genome shotgun (WGS) entry which is preliminary data.</text>
</comment>
<dbReference type="PANTHER" id="PTHR43355">
    <property type="entry name" value="FLAVIN REDUCTASE (NADPH)"/>
    <property type="match status" value="1"/>
</dbReference>
<evidence type="ECO:0000313" key="2">
    <source>
        <dbReference type="EMBL" id="GAA1769617.1"/>
    </source>
</evidence>
<dbReference type="EMBL" id="BAAANH010000008">
    <property type="protein sequence ID" value="GAA1769617.1"/>
    <property type="molecule type" value="Genomic_DNA"/>
</dbReference>
<evidence type="ECO:0000259" key="1">
    <source>
        <dbReference type="Pfam" id="PF13460"/>
    </source>
</evidence>
<dbReference type="InterPro" id="IPR016040">
    <property type="entry name" value="NAD(P)-bd_dom"/>
</dbReference>
<dbReference type="Pfam" id="PF13460">
    <property type="entry name" value="NAD_binding_10"/>
    <property type="match status" value="1"/>
</dbReference>
<protein>
    <submittedName>
        <fullName evidence="2">SDR family oxidoreductase</fullName>
    </submittedName>
</protein>
<dbReference type="Gene3D" id="3.40.50.720">
    <property type="entry name" value="NAD(P)-binding Rossmann-like Domain"/>
    <property type="match status" value="1"/>
</dbReference>
<name>A0ABP4X7N4_9MICO</name>